<evidence type="ECO:0000259" key="4">
    <source>
        <dbReference type="Pfam" id="PF08241"/>
    </source>
</evidence>
<dbReference type="GO" id="GO:0032259">
    <property type="term" value="P:methylation"/>
    <property type="evidence" value="ECO:0007669"/>
    <property type="project" value="UniProtKB-KW"/>
</dbReference>
<comment type="similarity">
    <text evidence="1">Belongs to the methyltransferase superfamily.</text>
</comment>
<sequence length="260" mass="29431">MEHQDVKQTVQDQFGRTASAYVKSDTHAHGTDLALLVEWLAPTKTALALDIATGGGHVAKSLAPHVHSVFATDLTKSMLAAAREHIRQERHQNVQFVLADAESLPFLDQTFDLVTCRIAAHHFPHPDEFVKEVSRVLKPGGAFLLIDNIAPEEPHLAAFLNGFERLRDSGHVRCLSLSEWTQLMESTGLHIEKQRVRKKPFEFLPWVRRMAQSEQQIEEVERCFINATAEQQKYFDLTFAEGRLASFRTDECMILCKKTS</sequence>
<accession>A0ABV5AD07</accession>
<dbReference type="CDD" id="cd02440">
    <property type="entry name" value="AdoMet_MTases"/>
    <property type="match status" value="1"/>
</dbReference>
<proteinExistence type="inferred from homology"/>
<evidence type="ECO:0000256" key="3">
    <source>
        <dbReference type="ARBA" id="ARBA00022679"/>
    </source>
</evidence>
<evidence type="ECO:0000256" key="2">
    <source>
        <dbReference type="ARBA" id="ARBA00022603"/>
    </source>
</evidence>
<dbReference type="EMBL" id="JBDXSU010000005">
    <property type="protein sequence ID" value="MFB5190118.1"/>
    <property type="molecule type" value="Genomic_DNA"/>
</dbReference>
<dbReference type="Proteomes" id="UP001579974">
    <property type="component" value="Unassembled WGS sequence"/>
</dbReference>
<dbReference type="InterPro" id="IPR013216">
    <property type="entry name" value="Methyltransf_11"/>
</dbReference>
<feature type="domain" description="Methyltransferase type 11" evidence="4">
    <location>
        <begin position="49"/>
        <end position="144"/>
    </location>
</feature>
<dbReference type="PANTHER" id="PTHR44942:SF4">
    <property type="entry name" value="METHYLTRANSFERASE TYPE 11 DOMAIN-CONTAINING PROTEIN"/>
    <property type="match status" value="1"/>
</dbReference>
<organism evidence="5 6">
    <name type="scientific">Alicyclobacillus fastidiosus</name>
    <dbReference type="NCBI Taxonomy" id="392011"/>
    <lineage>
        <taxon>Bacteria</taxon>
        <taxon>Bacillati</taxon>
        <taxon>Bacillota</taxon>
        <taxon>Bacilli</taxon>
        <taxon>Bacillales</taxon>
        <taxon>Alicyclobacillaceae</taxon>
        <taxon>Alicyclobacillus</taxon>
    </lineage>
</organism>
<keyword evidence="3" id="KW-0808">Transferase</keyword>
<keyword evidence="6" id="KW-1185">Reference proteome</keyword>
<name>A0ABV5AD07_9BACL</name>
<protein>
    <submittedName>
        <fullName evidence="5">Methyltransferase domain-containing protein</fullName>
    </submittedName>
</protein>
<dbReference type="InterPro" id="IPR051052">
    <property type="entry name" value="Diverse_substrate_MTase"/>
</dbReference>
<evidence type="ECO:0000313" key="6">
    <source>
        <dbReference type="Proteomes" id="UP001579974"/>
    </source>
</evidence>
<dbReference type="InterPro" id="IPR029063">
    <property type="entry name" value="SAM-dependent_MTases_sf"/>
</dbReference>
<keyword evidence="2 5" id="KW-0489">Methyltransferase</keyword>
<dbReference type="Gene3D" id="3.40.50.150">
    <property type="entry name" value="Vaccinia Virus protein VP39"/>
    <property type="match status" value="1"/>
</dbReference>
<dbReference type="RefSeq" id="WP_275473823.1">
    <property type="nucleotide sequence ID" value="NZ_CP162940.1"/>
</dbReference>
<dbReference type="GO" id="GO:0008168">
    <property type="term" value="F:methyltransferase activity"/>
    <property type="evidence" value="ECO:0007669"/>
    <property type="project" value="UniProtKB-KW"/>
</dbReference>
<dbReference type="Pfam" id="PF08241">
    <property type="entry name" value="Methyltransf_11"/>
    <property type="match status" value="1"/>
</dbReference>
<reference evidence="5 6" key="1">
    <citation type="journal article" date="2024" name="Int. J. Mol. Sci.">
        <title>Exploration of Alicyclobacillus spp. Genome in Search of Antibiotic Resistance.</title>
        <authorList>
            <person name="Bucka-Kolendo J."/>
            <person name="Kiousi D.E."/>
            <person name="Dekowska A."/>
            <person name="Mikolajczuk-Szczyrba A."/>
            <person name="Karadedos D.M."/>
            <person name="Michael P."/>
            <person name="Galanis A."/>
            <person name="Sokolowska B."/>
        </authorList>
    </citation>
    <scope>NUCLEOTIDE SEQUENCE [LARGE SCALE GENOMIC DNA]</scope>
    <source>
        <strain evidence="5 6">KKP 3000</strain>
    </source>
</reference>
<evidence type="ECO:0000313" key="5">
    <source>
        <dbReference type="EMBL" id="MFB5190118.1"/>
    </source>
</evidence>
<evidence type="ECO:0000256" key="1">
    <source>
        <dbReference type="ARBA" id="ARBA00008361"/>
    </source>
</evidence>
<comment type="caution">
    <text evidence="5">The sequence shown here is derived from an EMBL/GenBank/DDBJ whole genome shotgun (WGS) entry which is preliminary data.</text>
</comment>
<dbReference type="PANTHER" id="PTHR44942">
    <property type="entry name" value="METHYLTRANSF_11 DOMAIN-CONTAINING PROTEIN"/>
    <property type="match status" value="1"/>
</dbReference>
<dbReference type="SUPFAM" id="SSF53335">
    <property type="entry name" value="S-adenosyl-L-methionine-dependent methyltransferases"/>
    <property type="match status" value="1"/>
</dbReference>
<gene>
    <name evidence="5" type="ORF">KKP3000_003562</name>
</gene>